<dbReference type="STRING" id="935700.jaqu_16870"/>
<reference evidence="1 2" key="1">
    <citation type="submission" date="2015-02" db="EMBL/GenBank/DDBJ databases">
        <title>Genome Sequence of Jannaschia aquimarina DSM28248, a member of the Roseobacter clade.</title>
        <authorList>
            <person name="Voget S."/>
            <person name="Daniel R."/>
        </authorList>
    </citation>
    <scope>NUCLEOTIDE SEQUENCE [LARGE SCALE GENOMIC DNA]</scope>
    <source>
        <strain evidence="1 2">GSW-M26</strain>
    </source>
</reference>
<name>A0A0D1CP98_9RHOB</name>
<evidence type="ECO:0000313" key="1">
    <source>
        <dbReference type="EMBL" id="KIT16592.1"/>
    </source>
</evidence>
<protein>
    <submittedName>
        <fullName evidence="1">Uncharacterized protein</fullName>
    </submittedName>
</protein>
<organism evidence="1 2">
    <name type="scientific">Jannaschia aquimarina</name>
    <dbReference type="NCBI Taxonomy" id="935700"/>
    <lineage>
        <taxon>Bacteria</taxon>
        <taxon>Pseudomonadati</taxon>
        <taxon>Pseudomonadota</taxon>
        <taxon>Alphaproteobacteria</taxon>
        <taxon>Rhodobacterales</taxon>
        <taxon>Roseobacteraceae</taxon>
        <taxon>Jannaschia</taxon>
    </lineage>
</organism>
<sequence>MDDEVTNPTCPSSAQCVYRLEPIWDILEQYFRDDRPYRILAPIDEVENHSDIPALECGQSWCGLWVLGDIGDAADFEARESSNAVGA</sequence>
<dbReference type="PATRIC" id="fig|935700.4.peg.1750"/>
<proteinExistence type="predicted"/>
<dbReference type="EMBL" id="JYFE01000031">
    <property type="protein sequence ID" value="KIT16592.1"/>
    <property type="molecule type" value="Genomic_DNA"/>
</dbReference>
<keyword evidence="2" id="KW-1185">Reference proteome</keyword>
<comment type="caution">
    <text evidence="1">The sequence shown here is derived from an EMBL/GenBank/DDBJ whole genome shotgun (WGS) entry which is preliminary data.</text>
</comment>
<dbReference type="RefSeq" id="WP_043918515.1">
    <property type="nucleotide sequence ID" value="NZ_FZPF01000017.1"/>
</dbReference>
<dbReference type="Proteomes" id="UP000032232">
    <property type="component" value="Unassembled WGS sequence"/>
</dbReference>
<evidence type="ECO:0000313" key="2">
    <source>
        <dbReference type="Proteomes" id="UP000032232"/>
    </source>
</evidence>
<dbReference type="AlphaFoldDB" id="A0A0D1CP98"/>
<gene>
    <name evidence="1" type="ORF">jaqu_16870</name>
</gene>
<accession>A0A0D1CP98</accession>